<evidence type="ECO:0000313" key="1">
    <source>
        <dbReference type="EMBL" id="KAK3718374.1"/>
    </source>
</evidence>
<keyword evidence="2" id="KW-1185">Reference proteome</keyword>
<evidence type="ECO:0000313" key="2">
    <source>
        <dbReference type="Proteomes" id="UP001281147"/>
    </source>
</evidence>
<dbReference type="EMBL" id="JAUTXU010000032">
    <property type="protein sequence ID" value="KAK3718374.1"/>
    <property type="molecule type" value="Genomic_DNA"/>
</dbReference>
<comment type="caution">
    <text evidence="1">The sequence shown here is derived from an EMBL/GenBank/DDBJ whole genome shotgun (WGS) entry which is preliminary data.</text>
</comment>
<dbReference type="Proteomes" id="UP001281147">
    <property type="component" value="Unassembled WGS sequence"/>
</dbReference>
<gene>
    <name evidence="1" type="ORF">LTR37_005187</name>
</gene>
<proteinExistence type="predicted"/>
<accession>A0ACC3NMY2</accession>
<reference evidence="1" key="1">
    <citation type="submission" date="2023-07" db="EMBL/GenBank/DDBJ databases">
        <title>Black Yeasts Isolated from many extreme environments.</title>
        <authorList>
            <person name="Coleine C."/>
            <person name="Stajich J.E."/>
            <person name="Selbmann L."/>
        </authorList>
    </citation>
    <scope>NUCLEOTIDE SEQUENCE</scope>
    <source>
        <strain evidence="1">CCFEE 5714</strain>
    </source>
</reference>
<name>A0ACC3NMY2_9PEZI</name>
<sequence>MFLDSTIQGILEATPSQFRSPGGALAVVQDGKLADQHVWGYADINRRIPLTSQTVFPICSISKQMVCLVLTELLGGEGGQAFEARLIEALHELLPRDLINDEQLTVERLVGMQSGLRDYWALTVLWGATPQSRFSIYQDAPQALKSLGGFHFAPGTQMSYCNTNFMVIGLAIEKATGHTLEDLLDSHVFQPAGMKTAKLRPDTARLPPPLVGYEGSEEKGYIPYQNRIEWAGDAGVQMHCEDLVAYEKYINDSHATSQQSAYGRNAQEPHFLDGNVAKYGQGLVHNDVDGIPTIGHSGGSYTDGQKPSVVSDMADHFTFLKGLPGFRLHRLFAAEQRLSVVVMLNSERDPQEITAHVLKKIVKPPSADQQDSAAKELNVTWTGDYFDEEAKLAVIVKQERPGEVVVSYGPRDEKLKLLSSTRAWAKGMQLDFRDDKLSIRRPAENRTFTARLLSKAKEDLVRNESVMYNGTYRSDEIDSIFHCSGEAGMLFGCFDGYLGNGGMHTMKHIGEDVWLLACPRSLDAPAPGNWTVAFHRKEDGTDIRALSSDNSSANRSCRANQNAFYDAQYAGIGALFGVNPIDRDQLVGKIDIALSEPYIPRVYRTTYNALRAFHSELGEEFIQNAKDGVQEMRQVMEAGDRDEAYMQGRLAGVVGIIEAVERHLARGRDEP</sequence>
<protein>
    <submittedName>
        <fullName evidence="1">Uncharacterized protein</fullName>
    </submittedName>
</protein>
<organism evidence="1 2">
    <name type="scientific">Vermiconidia calcicola</name>
    <dbReference type="NCBI Taxonomy" id="1690605"/>
    <lineage>
        <taxon>Eukaryota</taxon>
        <taxon>Fungi</taxon>
        <taxon>Dikarya</taxon>
        <taxon>Ascomycota</taxon>
        <taxon>Pezizomycotina</taxon>
        <taxon>Dothideomycetes</taxon>
        <taxon>Dothideomycetidae</taxon>
        <taxon>Mycosphaerellales</taxon>
        <taxon>Extremaceae</taxon>
        <taxon>Vermiconidia</taxon>
    </lineage>
</organism>